<feature type="compositionally biased region" description="Polar residues" evidence="6">
    <location>
        <begin position="18"/>
        <end position="30"/>
    </location>
</feature>
<feature type="region of interest" description="Disordered" evidence="6">
    <location>
        <begin position="18"/>
        <end position="52"/>
    </location>
</feature>
<evidence type="ECO:0000313" key="8">
    <source>
        <dbReference type="EMBL" id="SBT42309.1"/>
    </source>
</evidence>
<dbReference type="GO" id="GO:0005737">
    <property type="term" value="C:cytoplasm"/>
    <property type="evidence" value="ECO:0007669"/>
    <property type="project" value="UniProtKB-SubCell"/>
</dbReference>
<dbReference type="Gene3D" id="3.80.10.10">
    <property type="entry name" value="Ribonuclease Inhibitor"/>
    <property type="match status" value="1"/>
</dbReference>
<dbReference type="InterPro" id="IPR032675">
    <property type="entry name" value="LRR_dom_sf"/>
</dbReference>
<evidence type="ECO:0000256" key="3">
    <source>
        <dbReference type="ARBA" id="ARBA00022490"/>
    </source>
</evidence>
<evidence type="ECO:0000256" key="1">
    <source>
        <dbReference type="ARBA" id="ARBA00004496"/>
    </source>
</evidence>
<dbReference type="Proteomes" id="UP000078555">
    <property type="component" value="Unassembled WGS sequence"/>
</dbReference>
<dbReference type="Pfam" id="PF14580">
    <property type="entry name" value="LRR_9"/>
    <property type="match status" value="1"/>
</dbReference>
<keyword evidence="5" id="KW-0677">Repeat</keyword>
<evidence type="ECO:0000256" key="6">
    <source>
        <dbReference type="SAM" id="MobiDB-lite"/>
    </source>
</evidence>
<dbReference type="SUPFAM" id="SSF52058">
    <property type="entry name" value="L domain-like"/>
    <property type="match status" value="1"/>
</dbReference>
<organism evidence="8 9">
    <name type="scientific">Plasmodium ovale wallikeri</name>
    <dbReference type="NCBI Taxonomy" id="864142"/>
    <lineage>
        <taxon>Eukaryota</taxon>
        <taxon>Sar</taxon>
        <taxon>Alveolata</taxon>
        <taxon>Apicomplexa</taxon>
        <taxon>Aconoidasida</taxon>
        <taxon>Haemosporida</taxon>
        <taxon>Plasmodiidae</taxon>
        <taxon>Plasmodium</taxon>
        <taxon>Plasmodium (Plasmodium)</taxon>
    </lineage>
</organism>
<dbReference type="PROSITE" id="PS51450">
    <property type="entry name" value="LRR"/>
    <property type="match status" value="2"/>
</dbReference>
<dbReference type="EMBL" id="FLRE01000164">
    <property type="protein sequence ID" value="SBT42309.1"/>
    <property type="molecule type" value="Genomic_DNA"/>
</dbReference>
<gene>
    <name evidence="7" type="ORF">POVWA1_044930</name>
    <name evidence="8" type="ORF">POVWA2_043510</name>
</gene>
<reference evidence="9 10" key="2">
    <citation type="submission" date="2016-05" db="EMBL/GenBank/DDBJ databases">
        <authorList>
            <person name="Naeem Raeece"/>
        </authorList>
    </citation>
    <scope>NUCLEOTIDE SEQUENCE [LARGE SCALE GENOMIC DNA]</scope>
</reference>
<proteinExistence type="predicted"/>
<dbReference type="InterPro" id="IPR001611">
    <property type="entry name" value="Leu-rich_rpt"/>
</dbReference>
<protein>
    <recommendedName>
        <fullName evidence="2">Leucine-rich repeat-containing protein 51</fullName>
    </recommendedName>
</protein>
<dbReference type="EMBL" id="FLRD01000120">
    <property type="protein sequence ID" value="SBT41842.1"/>
    <property type="molecule type" value="Genomic_DNA"/>
</dbReference>
<dbReference type="Proteomes" id="UP000078550">
    <property type="component" value="Unassembled WGS sequence"/>
</dbReference>
<evidence type="ECO:0000313" key="9">
    <source>
        <dbReference type="Proteomes" id="UP000078550"/>
    </source>
</evidence>
<evidence type="ECO:0000313" key="7">
    <source>
        <dbReference type="EMBL" id="SBT41842.1"/>
    </source>
</evidence>
<evidence type="ECO:0000256" key="2">
    <source>
        <dbReference type="ARBA" id="ARBA00014223"/>
    </source>
</evidence>
<keyword evidence="3" id="KW-0963">Cytoplasm</keyword>
<evidence type="ECO:0000256" key="5">
    <source>
        <dbReference type="ARBA" id="ARBA00022737"/>
    </source>
</evidence>
<dbReference type="PANTHER" id="PTHR46545:SF1">
    <property type="entry name" value="LEUCINE-RICH REPEAT-CONTAINING PROTEIN 51"/>
    <property type="match status" value="1"/>
</dbReference>
<keyword evidence="4" id="KW-0433">Leucine-rich repeat</keyword>
<dbReference type="PANTHER" id="PTHR46545">
    <property type="entry name" value="LEUCINE-RICH REPEAT-CONTAINING PROTEIN 51"/>
    <property type="match status" value="1"/>
</dbReference>
<accession>A0A1A8ZEQ2</accession>
<comment type="subcellular location">
    <subcellularLocation>
        <location evidence="1">Cytoplasm</location>
    </subcellularLocation>
</comment>
<evidence type="ECO:0000256" key="4">
    <source>
        <dbReference type="ARBA" id="ARBA00022614"/>
    </source>
</evidence>
<dbReference type="AlphaFoldDB" id="A0A1A8ZEQ2"/>
<reference evidence="8" key="1">
    <citation type="submission" date="2016-05" db="EMBL/GenBank/DDBJ databases">
        <authorList>
            <person name="Lavstsen T."/>
            <person name="Jespersen J.S."/>
        </authorList>
    </citation>
    <scope>NUCLEOTIDE SEQUENCE [LARGE SCALE GENOMIC DNA]</scope>
</reference>
<sequence>MDSLNSLELSYKEYETVNTFGEDNDSASVESNDESDTSDKRKNLSDNLSKGENGKAEKYISLEKTKKIWAGTNEIINYKKKDILELNKTIYKYNNKEINVSNNNKVLNINNNNLENLDFLNELLSYVYGQKDIESPFNYSNITSVDISFNDITQISNNLLMLQNLKVLYLHSNKIEHIDEVKKLQSLSKLRKLTVENNPIMDLYGKFYRSFVIHYLPQIKSLDFHDITKIEKNKSDIAFNTHKYKFNLQ</sequence>
<evidence type="ECO:0000313" key="10">
    <source>
        <dbReference type="Proteomes" id="UP000078555"/>
    </source>
</evidence>
<keyword evidence="10" id="KW-1185">Reference proteome</keyword>
<name>A0A1A8ZEQ2_PLAOA</name>